<gene>
    <name evidence="1" type="ORF">UFOVP350_22</name>
</gene>
<organism evidence="1">
    <name type="scientific">uncultured Caudovirales phage</name>
    <dbReference type="NCBI Taxonomy" id="2100421"/>
    <lineage>
        <taxon>Viruses</taxon>
        <taxon>Duplodnaviria</taxon>
        <taxon>Heunggongvirae</taxon>
        <taxon>Uroviricota</taxon>
        <taxon>Caudoviricetes</taxon>
        <taxon>Peduoviridae</taxon>
        <taxon>Maltschvirus</taxon>
        <taxon>Maltschvirus maltsch</taxon>
    </lineage>
</organism>
<accession>A0A6J5M031</accession>
<proteinExistence type="predicted"/>
<reference evidence="1" key="1">
    <citation type="submission" date="2020-04" db="EMBL/GenBank/DDBJ databases">
        <authorList>
            <person name="Chiriac C."/>
            <person name="Salcher M."/>
            <person name="Ghai R."/>
            <person name="Kavagutti S V."/>
        </authorList>
    </citation>
    <scope>NUCLEOTIDE SEQUENCE</scope>
</reference>
<protein>
    <submittedName>
        <fullName evidence="1">Uncharacterized protein</fullName>
    </submittedName>
</protein>
<name>A0A6J5M031_9CAUD</name>
<evidence type="ECO:0000313" key="1">
    <source>
        <dbReference type="EMBL" id="CAB4138883.1"/>
    </source>
</evidence>
<sequence length="78" mass="9190">MRGAMIIPNKKMHLINEFVSTLIDREVNMQVDIYQEVGLQIQDAIHAVMIRYSFEESEYSFDRAYKMNQRARRGYTGA</sequence>
<dbReference type="EMBL" id="LR796362">
    <property type="protein sequence ID" value="CAB4138883.1"/>
    <property type="molecule type" value="Genomic_DNA"/>
</dbReference>